<keyword evidence="4" id="KW-1185">Reference proteome</keyword>
<feature type="compositionally biased region" description="Low complexity" evidence="1">
    <location>
        <begin position="232"/>
        <end position="246"/>
    </location>
</feature>
<evidence type="ECO:0000259" key="2">
    <source>
        <dbReference type="Pfam" id="PF03771"/>
    </source>
</evidence>
<reference evidence="3 4" key="1">
    <citation type="submission" date="2016-11" db="EMBL/GenBank/DDBJ databases">
        <title>Complete genome sequence of Streptomyces niveus SCSIO 3406.</title>
        <authorList>
            <person name="Zhu Q."/>
            <person name="Cheng W."/>
            <person name="Song Y."/>
            <person name="Li Q."/>
            <person name="Ju J."/>
        </authorList>
    </citation>
    <scope>NUCLEOTIDE SEQUENCE [LARGE SCALE GENOMIC DNA]</scope>
    <source>
        <strain evidence="3 4">SCSIO 3406</strain>
    </source>
</reference>
<name>A0A1U9R103_STRNV</name>
<dbReference type="Proteomes" id="UP000189677">
    <property type="component" value="Chromosome"/>
</dbReference>
<dbReference type="KEGG" id="snw:BBN63_32280"/>
<dbReference type="Pfam" id="PF03771">
    <property type="entry name" value="SPDY"/>
    <property type="match status" value="2"/>
</dbReference>
<dbReference type="InterPro" id="IPR005523">
    <property type="entry name" value="DUF317_SPDY"/>
</dbReference>
<sequence length="254" mass="27588">MRSTAGTVEQALVAPRYLAGGGDPGWVTVPLHRAAGWSYGHDPLMPRVILTSPDQLTQLRIDPDPDDPWWTIRHARNADKPAWTATFDARTPAEIIAAFTDALTDPSGPADTGADPYAPLREAKWDTPRHLYGLASPDGITCVEHLGTAGRDLWTVETAVIENPAIWRAYFTGSTPAHLITSVTRSLADQTPVARDPSRIPGFARDRMSVSTHRVPAADIATALERRVSTLTARHTAPPAAAVTRHVPPPRRTR</sequence>
<protein>
    <recommendedName>
        <fullName evidence="2">DUF317 domain-containing protein</fullName>
    </recommendedName>
</protein>
<dbReference type="RefSeq" id="WP_078078843.1">
    <property type="nucleotide sequence ID" value="NZ_CP018047.1"/>
</dbReference>
<dbReference type="EMBL" id="CP018047">
    <property type="protein sequence ID" value="AQU70162.1"/>
    <property type="molecule type" value="Genomic_DNA"/>
</dbReference>
<accession>A0A1U9R103</accession>
<proteinExistence type="predicted"/>
<evidence type="ECO:0000313" key="3">
    <source>
        <dbReference type="EMBL" id="AQU70162.1"/>
    </source>
</evidence>
<feature type="region of interest" description="Disordered" evidence="1">
    <location>
        <begin position="231"/>
        <end position="254"/>
    </location>
</feature>
<organism evidence="3 4">
    <name type="scientific">Streptomyces niveus</name>
    <name type="common">Streptomyces spheroides</name>
    <dbReference type="NCBI Taxonomy" id="193462"/>
    <lineage>
        <taxon>Bacteria</taxon>
        <taxon>Bacillati</taxon>
        <taxon>Actinomycetota</taxon>
        <taxon>Actinomycetes</taxon>
        <taxon>Kitasatosporales</taxon>
        <taxon>Streptomycetaceae</taxon>
        <taxon>Streptomyces</taxon>
    </lineage>
</organism>
<dbReference type="OrthoDB" id="4251397at2"/>
<feature type="domain" description="DUF317" evidence="2">
    <location>
        <begin position="136"/>
        <end position="193"/>
    </location>
</feature>
<evidence type="ECO:0000313" key="4">
    <source>
        <dbReference type="Proteomes" id="UP000189677"/>
    </source>
</evidence>
<gene>
    <name evidence="3" type="ORF">BBN63_32280</name>
</gene>
<dbReference type="AlphaFoldDB" id="A0A1U9R103"/>
<evidence type="ECO:0000256" key="1">
    <source>
        <dbReference type="SAM" id="MobiDB-lite"/>
    </source>
</evidence>
<feature type="domain" description="DUF317" evidence="2">
    <location>
        <begin position="51"/>
        <end position="108"/>
    </location>
</feature>